<gene>
    <name evidence="1" type="ORF">THIOM_004987</name>
</gene>
<reference evidence="1 2" key="1">
    <citation type="submission" date="2016-05" db="EMBL/GenBank/DDBJ databases">
        <title>Single-cell genome of chain-forming Candidatus Thiomargarita nelsonii and comparison to other large sulfur-oxidizing bacteria.</title>
        <authorList>
            <person name="Winkel M."/>
            <person name="Salman V."/>
            <person name="Woyke T."/>
            <person name="Schulz-Vogt H."/>
            <person name="Richter M."/>
            <person name="Flood B."/>
            <person name="Bailey J."/>
            <person name="Amann R."/>
            <person name="Mussmann M."/>
        </authorList>
    </citation>
    <scope>NUCLEOTIDE SEQUENCE [LARGE SCALE GENOMIC DNA]</scope>
    <source>
        <strain evidence="1 2">THI036</strain>
    </source>
</reference>
<evidence type="ECO:0000313" key="2">
    <source>
        <dbReference type="Proteomes" id="UP000076962"/>
    </source>
</evidence>
<organism evidence="1 2">
    <name type="scientific">Candidatus Thiomargarita nelsonii</name>
    <dbReference type="NCBI Taxonomy" id="1003181"/>
    <lineage>
        <taxon>Bacteria</taxon>
        <taxon>Pseudomonadati</taxon>
        <taxon>Pseudomonadota</taxon>
        <taxon>Gammaproteobacteria</taxon>
        <taxon>Thiotrichales</taxon>
        <taxon>Thiotrichaceae</taxon>
        <taxon>Thiomargarita</taxon>
    </lineage>
</organism>
<evidence type="ECO:0000313" key="1">
    <source>
        <dbReference type="EMBL" id="OAD19381.1"/>
    </source>
</evidence>
<name>A0A176RUH0_9GAMM</name>
<dbReference type="Proteomes" id="UP000076962">
    <property type="component" value="Unassembled WGS sequence"/>
</dbReference>
<sequence>MRQRTSQRQKNWMVSILYCLYLIMERCPIQQMGMPRQTMLTDCRKVLMMARISLLRLLPHRLRRFPIRRLILGGPQQNC</sequence>
<protein>
    <submittedName>
        <fullName evidence="1">Uncharacterized protein</fullName>
    </submittedName>
</protein>
<proteinExistence type="predicted"/>
<keyword evidence="2" id="KW-1185">Reference proteome</keyword>
<dbReference type="EMBL" id="LUTY01002822">
    <property type="protein sequence ID" value="OAD19381.1"/>
    <property type="molecule type" value="Genomic_DNA"/>
</dbReference>
<comment type="caution">
    <text evidence="1">The sequence shown here is derived from an EMBL/GenBank/DDBJ whole genome shotgun (WGS) entry which is preliminary data.</text>
</comment>
<accession>A0A176RUH0</accession>
<dbReference type="AlphaFoldDB" id="A0A176RUH0"/>